<evidence type="ECO:0000313" key="1">
    <source>
        <dbReference type="EMBL" id="CAG7821203.1"/>
    </source>
</evidence>
<dbReference type="Proteomes" id="UP000708208">
    <property type="component" value="Unassembled WGS sequence"/>
</dbReference>
<dbReference type="EMBL" id="CAJVCH010503272">
    <property type="protein sequence ID" value="CAG7821203.1"/>
    <property type="molecule type" value="Genomic_DNA"/>
</dbReference>
<accession>A0A8J2PGB4</accession>
<organism evidence="1 2">
    <name type="scientific">Allacma fusca</name>
    <dbReference type="NCBI Taxonomy" id="39272"/>
    <lineage>
        <taxon>Eukaryota</taxon>
        <taxon>Metazoa</taxon>
        <taxon>Ecdysozoa</taxon>
        <taxon>Arthropoda</taxon>
        <taxon>Hexapoda</taxon>
        <taxon>Collembola</taxon>
        <taxon>Symphypleona</taxon>
        <taxon>Sminthuridae</taxon>
        <taxon>Allacma</taxon>
    </lineage>
</organism>
<proteinExistence type="predicted"/>
<evidence type="ECO:0000313" key="2">
    <source>
        <dbReference type="Proteomes" id="UP000708208"/>
    </source>
</evidence>
<comment type="caution">
    <text evidence="1">The sequence shown here is derived from an EMBL/GenBank/DDBJ whole genome shotgun (WGS) entry which is preliminary data.</text>
</comment>
<reference evidence="1" key="1">
    <citation type="submission" date="2021-06" db="EMBL/GenBank/DDBJ databases">
        <authorList>
            <person name="Hodson N. C."/>
            <person name="Mongue J. A."/>
            <person name="Jaron S. K."/>
        </authorList>
    </citation>
    <scope>NUCLEOTIDE SEQUENCE</scope>
</reference>
<sequence>YGSIFPKMAIIEALESKSRILPSTSKSKFSRDPDGCEKSI</sequence>
<dbReference type="AlphaFoldDB" id="A0A8J2PGB4"/>
<feature type="non-terminal residue" evidence="1">
    <location>
        <position position="1"/>
    </location>
</feature>
<name>A0A8J2PGB4_9HEXA</name>
<protein>
    <submittedName>
        <fullName evidence="1">Uncharacterized protein</fullName>
    </submittedName>
</protein>
<keyword evidence="2" id="KW-1185">Reference proteome</keyword>
<gene>
    <name evidence="1" type="ORF">AFUS01_LOCUS31553</name>
</gene>